<reference evidence="3 4" key="1">
    <citation type="submission" date="2018-02" db="EMBL/GenBank/DDBJ databases">
        <title>The genomes of Aspergillus section Nigri reveals drivers in fungal speciation.</title>
        <authorList>
            <consortium name="DOE Joint Genome Institute"/>
            <person name="Vesth T.C."/>
            <person name="Nybo J."/>
            <person name="Theobald S."/>
            <person name="Brandl J."/>
            <person name="Frisvad J.C."/>
            <person name="Nielsen K.F."/>
            <person name="Lyhne E.K."/>
            <person name="Kogle M.E."/>
            <person name="Kuo A."/>
            <person name="Riley R."/>
            <person name="Clum A."/>
            <person name="Nolan M."/>
            <person name="Lipzen A."/>
            <person name="Salamov A."/>
            <person name="Henrissat B."/>
            <person name="Wiebenga A."/>
            <person name="De vries R.P."/>
            <person name="Grigoriev I.V."/>
            <person name="Mortensen U.H."/>
            <person name="Andersen M.R."/>
            <person name="Baker S.E."/>
        </authorList>
    </citation>
    <scope>NUCLEOTIDE SEQUENCE [LARGE SCALE GENOMIC DNA]</scope>
    <source>
        <strain evidence="3 4">CBS 707.79</strain>
    </source>
</reference>
<dbReference type="STRING" id="1448320.A0A319DD12"/>
<dbReference type="EMBL" id="KZ825858">
    <property type="protein sequence ID" value="PYH95151.1"/>
    <property type="molecule type" value="Genomic_DNA"/>
</dbReference>
<feature type="compositionally biased region" description="Gly residues" evidence="1">
    <location>
        <begin position="193"/>
        <end position="202"/>
    </location>
</feature>
<dbReference type="InterPro" id="IPR053025">
    <property type="entry name" value="Mito_ATP_Synthase-Asso"/>
</dbReference>
<evidence type="ECO:0000313" key="4">
    <source>
        <dbReference type="Proteomes" id="UP000247810"/>
    </source>
</evidence>
<proteinExistence type="predicted"/>
<dbReference type="VEuPathDB" id="FungiDB:BO71DRAFT_440502"/>
<keyword evidence="4" id="KW-1185">Reference proteome</keyword>
<feature type="compositionally biased region" description="Basic residues" evidence="1">
    <location>
        <begin position="16"/>
        <end position="29"/>
    </location>
</feature>
<dbReference type="InterPro" id="IPR036869">
    <property type="entry name" value="J_dom_sf"/>
</dbReference>
<organism evidence="3 4">
    <name type="scientific">Aspergillus ellipticus CBS 707.79</name>
    <dbReference type="NCBI Taxonomy" id="1448320"/>
    <lineage>
        <taxon>Eukaryota</taxon>
        <taxon>Fungi</taxon>
        <taxon>Dikarya</taxon>
        <taxon>Ascomycota</taxon>
        <taxon>Pezizomycotina</taxon>
        <taxon>Eurotiomycetes</taxon>
        <taxon>Eurotiomycetidae</taxon>
        <taxon>Eurotiales</taxon>
        <taxon>Aspergillaceae</taxon>
        <taxon>Aspergillus</taxon>
        <taxon>Aspergillus subgen. Circumdati</taxon>
    </lineage>
</organism>
<dbReference type="PANTHER" id="PTHR44873">
    <property type="entry name" value="DNAJ HOMOLOG SUBFAMILY C MEMBER 30, MITOCHONDRIAL"/>
    <property type="match status" value="1"/>
</dbReference>
<dbReference type="OrthoDB" id="10250354at2759"/>
<sequence>MSLPRLKTTAATTTAHLRRSTHHQHHQHHPYTTTSTSSPRLPIHSTHTHTHSKPPNPTNPSYAHTQRTPFSTTSAARASAREPTYYELLDIPPSATPSEIKNVLSNATKRATYDHDHNIHAHGSSTHSAANPGQHPMGSHSSYGANLHTKGASYAGSRPASGLSKRRGTFRGPPPSFYANGGYGNTGRRADGGFAGGAGGGARRTVNQEEDPTAFIDRNNVLHFNARGHYRTQVREDMRREERRSRAMGSTINEQFIGTPGSYAVRVVMVCGILLGAGAMTGFLQGGLGNDKKIVLP</sequence>
<keyword evidence="2" id="KW-0812">Transmembrane</keyword>
<name>A0A319DD12_9EURO</name>
<feature type="compositionally biased region" description="Low complexity" evidence="1">
    <location>
        <begin position="30"/>
        <end position="39"/>
    </location>
</feature>
<feature type="region of interest" description="Disordered" evidence="1">
    <location>
        <begin position="1"/>
        <end position="79"/>
    </location>
</feature>
<dbReference type="Proteomes" id="UP000247810">
    <property type="component" value="Unassembled WGS sequence"/>
</dbReference>
<protein>
    <recommendedName>
        <fullName evidence="5">J domain-containing protein</fullName>
    </recommendedName>
</protein>
<accession>A0A319DD12</accession>
<dbReference type="SUPFAM" id="SSF46565">
    <property type="entry name" value="Chaperone J-domain"/>
    <property type="match status" value="1"/>
</dbReference>
<evidence type="ECO:0000313" key="3">
    <source>
        <dbReference type="EMBL" id="PYH95151.1"/>
    </source>
</evidence>
<feature type="compositionally biased region" description="Low complexity" evidence="1">
    <location>
        <begin position="67"/>
        <end position="78"/>
    </location>
</feature>
<keyword evidence="2" id="KW-1133">Transmembrane helix</keyword>
<evidence type="ECO:0000256" key="1">
    <source>
        <dbReference type="SAM" id="MobiDB-lite"/>
    </source>
</evidence>
<dbReference type="AlphaFoldDB" id="A0A319DD12"/>
<gene>
    <name evidence="3" type="ORF">BO71DRAFT_440502</name>
</gene>
<evidence type="ECO:0008006" key="5">
    <source>
        <dbReference type="Google" id="ProtNLM"/>
    </source>
</evidence>
<dbReference type="PANTHER" id="PTHR44873:SF1">
    <property type="entry name" value="DNAJ HOMOLOG SUBFAMILY C MEMBER 30, MITOCHONDRIAL"/>
    <property type="match status" value="1"/>
</dbReference>
<keyword evidence="2" id="KW-0472">Membrane</keyword>
<feature type="transmembrane region" description="Helical" evidence="2">
    <location>
        <begin position="263"/>
        <end position="284"/>
    </location>
</feature>
<evidence type="ECO:0000256" key="2">
    <source>
        <dbReference type="SAM" id="Phobius"/>
    </source>
</evidence>
<feature type="region of interest" description="Disordered" evidence="1">
    <location>
        <begin position="117"/>
        <end position="210"/>
    </location>
</feature>